<feature type="compositionally biased region" description="Polar residues" evidence="1">
    <location>
        <begin position="2244"/>
        <end position="2255"/>
    </location>
</feature>
<sequence length="3115" mass="308861">MNRLCYRIVFNRTRAMLMAVAESACSTGTGRAASSPTGQNAKTGQDVACIGVSAIKLAVGACMGLPLMAGAQIVADPNSGANRPTVITTPNGLPQVNITRPSGAGVSTNHYTQFDVNKAGAILNNSPGITNTQQAGYINGNPNLLPGGSARIIVNQVNSMSPSQLRGYLEVAGSRAEVIVANPNGILVDGAGFINTSRATLTTGLPVYGGSGSLDAFRVTGGQIQIEGAGLNAAGVDQVDLIARAVKANAAVYANQLNVVAGANQIDYQSLHATAIAGTGAAPSAGIDVSQLGGMYANKILLASTEQGVGVSLRGVMAAQAGDMTLNAAGKLVLAGQTNASGNIRATARDGVDNGGTTYAAGAIGIQTDAALNNSGTLVAQQSLGVTAQSVASTGTLAAGLNPDGVPVGGADLTVNASGAVSATGRNLASGNAVIHGERLDMAGSQTATNGNLSLSASAGGLDLTGATTAAGAALVVNVRGALNNDRGQMSSGAATTLTATNVSNQGGQIEGGALVIRTTGDLLNQGGSLKQLGQGDTTITAGGKLDNTGGTIAANGQGLTVEAASLINDGGRMSHAGTGTLAVTSRGRMGNAGGVIQTNGGLTASLGSLDGANGAMSSQKALELKAQGAMDNTNATLHAGESLTLQADGTLTNAGGRIESAGAHGALSVAAASVDNAGGRIANAGDGLTQVSAQQAISNGKDATGMAGLIGGNGAVSLEAGTDIANQGTITARGDASLRAQSIDNDNGSLTASGALRMASTGSTSNRDGAISASAVTLNAASLDNAGGWVDGDRVSVTTTGDLSNQGGTIKQYGQDDTAISAGGKLDNTRGTIAANGASLTVDAGSIVNDGGQISHAGTGSLSVASQGVLTNAGGAIQTNGDLQAQARTLDNSLGVLTAQGKATAIASGNLSNRQGSVYGSTGLSLASGGTVDNTSGSAQTTGDLAVSATGAVLNQAGTLAANGAHGTTTVSATSVDNTQGALVNAGDGATVVTATNAVTNTAGRMGGNGDVSIAAQTLANNANGTAGGQVVAGGALDLKVKSQLDNRGGTLYGQRLTLDQTGAALNNAGGQVMGGTDVKLNVQSLANQAGAVKANQDVAVSGAMSGSGTMIAGRDLTLNVAGDYTNDASNLLRANGKMQLSASGTLTNTGTLATAGALTVSGANVVNDATADINASNTTVTAGNLVSNAGRIEGNTVQLNSPTMVNTGTVIGNNVQVQGSDIVNNGPSALMAAVQNLNLYAGNSVQNLDGATLYSAGNLQIARDGTRDPNTGLLANQTNALINRSATIEADGDIDIAANQVSNTRTSIVTTAGTPVQTAVKTLTLWQGGLPGTELNYHGSITFPGWNWATGSAPISTPQTNALRAPVTVTVDKSTVTNLNPASQTLSFTQSPVEEYGSIFQGPNCDIDTSICTRPIATRPTQYYQSITDNGSTYSITFWPDWDPNIHIRPDEVRQANFGTDFNEISRTTVTYTATDQLVSASDAARIQASGNIRINSNGGNILNQSSTMAAGGNLVRVAANGTIQDVGTVLKQTVTTQDTSTFYWHQRTGNSQRTEVVAYPSAPQAPTTVAALPAVATANQAVQTTAQNVTVASVNTVGAAVTGSSVSGGSASGTQLANEAGNAGGAAAVNANGGGAVAGAVQTLGTGKGGIPNLKLPTNGLYQFRTAPGDTYLVATDPRFTQYGNFISSDYMLGALGLDPQKTQKRLGDGFYEEKLVRDQITQLTGKTFLTGHTDQLEEYKALMNNGVAYAKTFDLTPGVGLTDEQMRQLTTDMVWMVSQDVTLPDGTTQSVLVPKVYLAQGNGVDLNATGALVAGNTVAINAAGTVENSGSIVGDIATQVVGGNIVNQGAIGGTGTTVVSATQDVRNLGGRIGGKDVVVAAGRDIVNESQTITNTTTLANGNSASATGIGAVASISGSNNVALLAGRDINMAGGTVNAGNNALLAAGRDMNIGTTTLGTTQDATAHGGQDYLRDRTVINQGSTVQAGGSVTAVAGRDATLTASTIDAGADAALVAGRNTTVTAAMDSRTQEAGAFSNKASQFTQSSYDEGSRGSTVQAGNNVTLGAGQAAAVGQILQANGIAPAAVDGNTTGNVAVLGSAVSTGSATTDGGTVKLVATGDVTVGAVTEQHNAQSWSHTESSGFLSKTETTTTSSSRETVAVGSVVSGDTIVGSAGRDMTISGSTVAATQDVSLEAGRNLTITTAESTSESQSYSHTKSTGFGATGGGLSYGMRDQKDTVNDSSVTQTGSLVGSTDGNVSLKAGSTLHVTGSQVIAAKDLTGIGADVIIDAAKGSEHHDETHEIKQTGFTLGVSGGAIGSAINAGQKVSSATKSQDGRASALWGIAAGRDAYDAAMGAGDAMKSLADGKGPAGTALTLSFGTSKSKSTFEQDSTTHTGSNLQAGGTATFIATGVDADGNKTAGNLDIIGSDISAAKVGLGAKGDVNIVSATDTYENHSTNKSSSGSIGVSYGAQGFGVSVSGSTSKGNGDTTGTTQVNSHVSGSESVSIVSGNDTNILGGVVSGGKVTADVGGNLNLASRQDTEESHARQQSVGGGLSWSQGGGVSGSFSATKGKGDSSYANVTEQSGILAGDGGFDIKVKGNTDLKGAIIASTAPEDKNKLTTATLSWSDIENKSDYSATSMGLSGGFTFGPKVEDKNSGQTSGKNTGGVSPMIPQHESGSQRGVAQSGIAGGTITITDQANQTQDVATLNRDTSNTNTTVGKGPDLSNVLGKQADMMAAAQAAGEAVAKTVGDIAGSKEKAAKDALKAANDAYGKDPSDANRAAVAEAQADVEGWKEGGEYRAALHAAGGAMIAGLGGGSAIAGAVGAGMSSLAADKLASLGKSVADGVDSGSKNLDEAIGNLAANLVAGGIGAAVGGGSGAATGANADRFNRQLHPDERKWAKDNAKEFADYYEKSTGKTLTVEQAENMLLGNGYRLVDAAASKGPGGDKYAVAYISQNGGSLFSTSDDYYKPFLSGGKGGQLTPEQAALPGAKPAIEPDYVSANRSGAGLAANATLNLHNGQPYFGGGGSVPIAPSGSFVWGFIFNKQGDLAAATDSFLDGASYVAGGCWGLCFNINKAIGGSYALEIGFGSAGIAAGTGVSKPVGKK</sequence>
<dbReference type="InterPro" id="IPR008638">
    <property type="entry name" value="FhaB/CdiA-like_TPS"/>
</dbReference>
<dbReference type="Pfam" id="PF13018">
    <property type="entry name" value="ESPR"/>
    <property type="match status" value="1"/>
</dbReference>
<reference evidence="3 4" key="1">
    <citation type="submission" date="2017-12" db="EMBL/GenBank/DDBJ databases">
        <title>Genome sequence of the active heterotrophic nitrifier-denitrifier, Cupriavidus pauculus UM1.</title>
        <authorList>
            <person name="Putonti C."/>
            <person name="Castignetti D."/>
        </authorList>
    </citation>
    <scope>NUCLEOTIDE SEQUENCE [LARGE SCALE GENOMIC DNA]</scope>
    <source>
        <strain evidence="3 4">UM1</strain>
    </source>
</reference>
<feature type="compositionally biased region" description="Gly residues" evidence="1">
    <location>
        <begin position="2556"/>
        <end position="2569"/>
    </location>
</feature>
<feature type="region of interest" description="Disordered" evidence="1">
    <location>
        <begin position="2485"/>
        <end position="2509"/>
    </location>
</feature>
<accession>A0A2N5C8F5</accession>
<dbReference type="InterPro" id="IPR024973">
    <property type="entry name" value="ESPR"/>
</dbReference>
<gene>
    <name evidence="3" type="ORF">CYJ10_21665</name>
</gene>
<feature type="region of interest" description="Disordered" evidence="1">
    <location>
        <begin position="2228"/>
        <end position="2255"/>
    </location>
</feature>
<feature type="domain" description="Filamentous haemagglutinin FhaB/tRNA nuclease CdiA-like TPS" evidence="2">
    <location>
        <begin position="90"/>
        <end position="211"/>
    </location>
</feature>
<dbReference type="SUPFAM" id="SSF51126">
    <property type="entry name" value="Pectin lyase-like"/>
    <property type="match status" value="1"/>
</dbReference>
<dbReference type="EMBL" id="PJRP01000011">
    <property type="protein sequence ID" value="PLP98495.1"/>
    <property type="molecule type" value="Genomic_DNA"/>
</dbReference>
<dbReference type="OrthoDB" id="5666689at2"/>
<dbReference type="Pfam" id="PF13332">
    <property type="entry name" value="Fil_haemagg_2"/>
    <property type="match status" value="4"/>
</dbReference>
<dbReference type="Proteomes" id="UP000234341">
    <property type="component" value="Unassembled WGS sequence"/>
</dbReference>
<dbReference type="InterPro" id="IPR011050">
    <property type="entry name" value="Pectin_lyase_fold/virulence"/>
</dbReference>
<evidence type="ECO:0000256" key="1">
    <source>
        <dbReference type="SAM" id="MobiDB-lite"/>
    </source>
</evidence>
<dbReference type="Gene3D" id="2.160.20.10">
    <property type="entry name" value="Single-stranded right-handed beta-helix, Pectin lyase-like"/>
    <property type="match status" value="1"/>
</dbReference>
<dbReference type="InterPro" id="IPR012334">
    <property type="entry name" value="Pectin_lyas_fold"/>
</dbReference>
<proteinExistence type="predicted"/>
<evidence type="ECO:0000259" key="2">
    <source>
        <dbReference type="SMART" id="SM00912"/>
    </source>
</evidence>
<dbReference type="Pfam" id="PF05860">
    <property type="entry name" value="TPS"/>
    <property type="match status" value="1"/>
</dbReference>
<dbReference type="SMART" id="SM00912">
    <property type="entry name" value="Haemagg_act"/>
    <property type="match status" value="1"/>
</dbReference>
<dbReference type="GO" id="GO:0003824">
    <property type="term" value="F:catalytic activity"/>
    <property type="evidence" value="ECO:0007669"/>
    <property type="project" value="UniProtKB-ARBA"/>
</dbReference>
<name>A0A2N5C8F5_9BURK</name>
<protein>
    <submittedName>
        <fullName evidence="3">Filamentous hemagglutinin</fullName>
    </submittedName>
</protein>
<feature type="compositionally biased region" description="Polar residues" evidence="1">
    <location>
        <begin position="2134"/>
        <end position="2148"/>
    </location>
</feature>
<dbReference type="NCBIfam" id="TIGR01901">
    <property type="entry name" value="adhes_NPXG"/>
    <property type="match status" value="1"/>
</dbReference>
<evidence type="ECO:0000313" key="4">
    <source>
        <dbReference type="Proteomes" id="UP000234341"/>
    </source>
</evidence>
<feature type="compositionally biased region" description="Polar residues" evidence="1">
    <location>
        <begin position="2485"/>
        <end position="2499"/>
    </location>
</feature>
<feature type="compositionally biased region" description="Low complexity" evidence="1">
    <location>
        <begin position="2500"/>
        <end position="2509"/>
    </location>
</feature>
<feature type="region of interest" description="Disordered" evidence="1">
    <location>
        <begin position="2542"/>
        <end position="2583"/>
    </location>
</feature>
<dbReference type="NCBIfam" id="TIGR01731">
    <property type="entry name" value="fil_hemag_20aa"/>
    <property type="match status" value="19"/>
</dbReference>
<evidence type="ECO:0000313" key="3">
    <source>
        <dbReference type="EMBL" id="PLP98495.1"/>
    </source>
</evidence>
<dbReference type="InterPro" id="IPR025157">
    <property type="entry name" value="Hemagglutinin_rpt"/>
</dbReference>
<comment type="caution">
    <text evidence="3">The sequence shown here is derived from an EMBL/GenBank/DDBJ whole genome shotgun (WGS) entry which is preliminary data.</text>
</comment>
<feature type="region of interest" description="Disordered" evidence="1">
    <location>
        <begin position="2134"/>
        <end position="2159"/>
    </location>
</feature>
<dbReference type="InterPro" id="IPR010069">
    <property type="entry name" value="CdiA_FHA1_rpt"/>
</dbReference>
<organism evidence="3 4">
    <name type="scientific">Cupriavidus pauculus</name>
    <dbReference type="NCBI Taxonomy" id="82633"/>
    <lineage>
        <taxon>Bacteria</taxon>
        <taxon>Pseudomonadati</taxon>
        <taxon>Pseudomonadota</taxon>
        <taxon>Betaproteobacteria</taxon>
        <taxon>Burkholderiales</taxon>
        <taxon>Burkholderiaceae</taxon>
        <taxon>Cupriavidus</taxon>
    </lineage>
</organism>
<dbReference type="RefSeq" id="WP_101683510.1">
    <property type="nucleotide sequence ID" value="NZ_PJRP01000011.1"/>
</dbReference>
<feature type="compositionally biased region" description="Low complexity" evidence="1">
    <location>
        <begin position="2149"/>
        <end position="2159"/>
    </location>
</feature>